<dbReference type="AlphaFoldDB" id="A0A076LNT9"/>
<dbReference type="GeneID" id="33939452"/>
<keyword evidence="3" id="KW-0067">ATP-binding</keyword>
<dbReference type="Gene3D" id="3.40.50.300">
    <property type="entry name" value="P-loop containing nucleotide triphosphate hydrolases"/>
    <property type="match status" value="1"/>
</dbReference>
<proteinExistence type="inferred from homology"/>
<dbReference type="PANTHER" id="PTHR32039:SF7">
    <property type="entry name" value="COMPETENCE PROTEIN COMM"/>
    <property type="match status" value="1"/>
</dbReference>
<gene>
    <name evidence="5" type="ORF">ETEE_1846</name>
</gene>
<dbReference type="SUPFAM" id="SSF54211">
    <property type="entry name" value="Ribosomal protein S5 domain 2-like"/>
    <property type="match status" value="1"/>
</dbReference>
<protein>
    <submittedName>
        <fullName evidence="5">MG(2+) CHELATASE FAMILY PROTEIN / ComM-related protein</fullName>
    </submittedName>
</protein>
<dbReference type="EMBL" id="CP006664">
    <property type="protein sequence ID" value="AIJ08293.1"/>
    <property type="molecule type" value="Genomic_DNA"/>
</dbReference>
<dbReference type="InterPro" id="IPR027417">
    <property type="entry name" value="P-loop_NTPase"/>
</dbReference>
<dbReference type="InterPro" id="IPR020568">
    <property type="entry name" value="Ribosomal_Su5_D2-typ_SF"/>
</dbReference>
<dbReference type="HOGENOM" id="CLU_026145_1_1_6"/>
<dbReference type="SMART" id="SM00382">
    <property type="entry name" value="AAA"/>
    <property type="match status" value="1"/>
</dbReference>
<dbReference type="InterPro" id="IPR045006">
    <property type="entry name" value="CHLI-like"/>
</dbReference>
<evidence type="ECO:0000256" key="2">
    <source>
        <dbReference type="ARBA" id="ARBA00022741"/>
    </source>
</evidence>
<evidence type="ECO:0000256" key="1">
    <source>
        <dbReference type="ARBA" id="ARBA00006354"/>
    </source>
</evidence>
<dbReference type="InterPro" id="IPR003593">
    <property type="entry name" value="AAA+_ATPase"/>
</dbReference>
<evidence type="ECO:0000313" key="6">
    <source>
        <dbReference type="Proteomes" id="UP000028681"/>
    </source>
</evidence>
<evidence type="ECO:0000259" key="4">
    <source>
        <dbReference type="PROSITE" id="PS50051"/>
    </source>
</evidence>
<dbReference type="PRINTS" id="PR01657">
    <property type="entry name" value="MCMFAMILY"/>
</dbReference>
<name>A0A076LNT9_9GAMM</name>
<dbReference type="InterPro" id="IPR000523">
    <property type="entry name" value="Mg_chelatse_chII-like_cat_dom"/>
</dbReference>
<dbReference type="CDD" id="cd00009">
    <property type="entry name" value="AAA"/>
    <property type="match status" value="1"/>
</dbReference>
<dbReference type="Pfam" id="PF13541">
    <property type="entry name" value="ChlI"/>
    <property type="match status" value="1"/>
</dbReference>
<reference evidence="5 6" key="1">
    <citation type="journal article" date="2012" name="PLoS ONE">
        <title>Edwardsiella comparative phylogenomics reveal the new intra/inter-species taxonomic relationships, virulence evolution and niche adaptation mechanisms.</title>
        <authorList>
            <person name="Yang M."/>
            <person name="Lv Y."/>
            <person name="Xiao J."/>
            <person name="Wu H."/>
            <person name="Zheng H."/>
            <person name="Liu Q."/>
            <person name="Zhang Y."/>
            <person name="Wang Q."/>
        </authorList>
    </citation>
    <scope>NUCLEOTIDE SEQUENCE [LARGE SCALE GENOMIC DNA]</scope>
    <source>
        <strain evidence="6">080813</strain>
    </source>
</reference>
<evidence type="ECO:0000313" key="5">
    <source>
        <dbReference type="EMBL" id="AIJ08293.1"/>
    </source>
</evidence>
<dbReference type="Pfam" id="PF01078">
    <property type="entry name" value="Mg_chelatase"/>
    <property type="match status" value="1"/>
</dbReference>
<keyword evidence="2" id="KW-0547">Nucleotide-binding</keyword>
<dbReference type="NCBIfam" id="TIGR00368">
    <property type="entry name" value="YifB family Mg chelatase-like AAA ATPase"/>
    <property type="match status" value="1"/>
</dbReference>
<dbReference type="Gene3D" id="3.30.230.10">
    <property type="match status" value="1"/>
</dbReference>
<evidence type="ECO:0000256" key="3">
    <source>
        <dbReference type="ARBA" id="ARBA00022840"/>
    </source>
</evidence>
<dbReference type="InterPro" id="IPR014721">
    <property type="entry name" value="Ribsml_uS5_D2-typ_fold_subgr"/>
</dbReference>
<dbReference type="GO" id="GO:0003677">
    <property type="term" value="F:DNA binding"/>
    <property type="evidence" value="ECO:0007669"/>
    <property type="project" value="InterPro"/>
</dbReference>
<dbReference type="Pfam" id="PF13335">
    <property type="entry name" value="Mg_chelatase_C"/>
    <property type="match status" value="1"/>
</dbReference>
<dbReference type="SUPFAM" id="SSF52540">
    <property type="entry name" value="P-loop containing nucleoside triphosphate hydrolases"/>
    <property type="match status" value="1"/>
</dbReference>
<dbReference type="GO" id="GO:0005524">
    <property type="term" value="F:ATP binding"/>
    <property type="evidence" value="ECO:0007669"/>
    <property type="project" value="UniProtKB-KW"/>
</dbReference>
<dbReference type="InterPro" id="IPR025158">
    <property type="entry name" value="Mg_chelat-rel_C"/>
</dbReference>
<dbReference type="InterPro" id="IPR001208">
    <property type="entry name" value="MCM_dom"/>
</dbReference>
<comment type="similarity">
    <text evidence="1">Belongs to the Mg-chelatase subunits D/I family. ComM subfamily.</text>
</comment>
<accession>A0A076LNT9</accession>
<dbReference type="InterPro" id="IPR004482">
    <property type="entry name" value="Mg_chelat-rel"/>
</dbReference>
<dbReference type="NCBIfam" id="NF007365">
    <property type="entry name" value="PRK09862.1"/>
    <property type="match status" value="1"/>
</dbReference>
<organism evidence="5 6">
    <name type="scientific">Edwardsiella anguillarum ET080813</name>
    <dbReference type="NCBI Taxonomy" id="667120"/>
    <lineage>
        <taxon>Bacteria</taxon>
        <taxon>Pseudomonadati</taxon>
        <taxon>Pseudomonadota</taxon>
        <taxon>Gammaproteobacteria</taxon>
        <taxon>Enterobacterales</taxon>
        <taxon>Hafniaceae</taxon>
        <taxon>Edwardsiella</taxon>
    </lineage>
</organism>
<dbReference type="RefSeq" id="WP_034164512.1">
    <property type="nucleotide sequence ID" value="NZ_CP006664.1"/>
</dbReference>
<dbReference type="PROSITE" id="PS50051">
    <property type="entry name" value="MCM_2"/>
    <property type="match status" value="1"/>
</dbReference>
<dbReference type="KEGG" id="ete:ETEE_1846"/>
<dbReference type="PANTHER" id="PTHR32039">
    <property type="entry name" value="MAGNESIUM-CHELATASE SUBUNIT CHLI"/>
    <property type="match status" value="1"/>
</dbReference>
<feature type="domain" description="MCM C-terminal AAA(+) ATPase" evidence="4">
    <location>
        <begin position="290"/>
        <end position="383"/>
    </location>
</feature>
<dbReference type="Proteomes" id="UP000028681">
    <property type="component" value="Chromosome"/>
</dbReference>
<sequence>MTLATVYTRAALGIQAPEVRIEAHIGNGLPGFTLVGLPETAVREAKDRVRCAMLSSGFQFPPKRITLNLAPADLPKEGGRYDLPMALALLLASGQLAPRISVGDYEFLGELALSGDLRPVQGALPAALSAARARRTLIAPSDNAAELGLLTAPRPPVAPSLLAVCAFLSGQASLEAAPAGEMTSDCAGTGDMADIIGQAQARRALEIAAAGGHNLLLIGPPGTGKTMLACRLPGLLPPMTPDEALEQAAISSLASPGAMPPRYGVRPFRAPHHSASMAALIGGGPLPKPGEISLAHHGVLFLDELAEFDRRTLDALREPLESGVVHLSRARIKVSFPARVQLVAAMNPSSGGHADGRDRRAAAPQVLRYLSRLSGPLLDRFDLSIDVPPLPPGQLARQRADGEDSATLRRRVCTARARQYARGGRLNAHLEGAARDRDCRLIPDDALYLEQALTRLALSVRAWHRLLKVARTLADLEGCDDIARRHLAEALSYRAMDRLLLTLQRG</sequence>